<dbReference type="Pfam" id="PF13843">
    <property type="entry name" value="DDE_Tnp_1_7"/>
    <property type="match status" value="1"/>
</dbReference>
<feature type="region of interest" description="Disordered" evidence="1">
    <location>
        <begin position="1"/>
        <end position="100"/>
    </location>
</feature>
<reference evidence="3" key="1">
    <citation type="submission" date="2017-09" db="EMBL/GenBank/DDBJ databases">
        <title>Contemporary evolution of a Lepidopteran species, Heliothis virescens, in response to modern agricultural practices.</title>
        <authorList>
            <person name="Fritz M.L."/>
            <person name="Deyonke A.M."/>
            <person name="Papanicolaou A."/>
            <person name="Micinski S."/>
            <person name="Westbrook J."/>
            <person name="Gould F."/>
        </authorList>
    </citation>
    <scope>NUCLEOTIDE SEQUENCE [LARGE SCALE GENOMIC DNA]</scope>
    <source>
        <strain evidence="3">HvINT-</strain>
        <tissue evidence="3">Whole body</tissue>
    </source>
</reference>
<proteinExistence type="predicted"/>
<protein>
    <recommendedName>
        <fullName evidence="2">PiggyBac transposable element-derived protein domain-containing protein</fullName>
    </recommendedName>
</protein>
<feature type="compositionally biased region" description="Acidic residues" evidence="1">
    <location>
        <begin position="44"/>
        <end position="57"/>
    </location>
</feature>
<dbReference type="InterPro" id="IPR029526">
    <property type="entry name" value="PGBD"/>
</dbReference>
<comment type="caution">
    <text evidence="3">The sequence shown here is derived from an EMBL/GenBank/DDBJ whole genome shotgun (WGS) entry which is preliminary data.</text>
</comment>
<evidence type="ECO:0000259" key="2">
    <source>
        <dbReference type="Pfam" id="PF13843"/>
    </source>
</evidence>
<dbReference type="AlphaFoldDB" id="A0A2A4K028"/>
<sequence length="613" mass="70644">MEPSTSSGRKRSIGNVHNQRAAKNRRAVVPGTRDFGTTLTSWLDNEDSSGSEVEDIGDNFTPERHEIESDTISQSESEEQVADHVTEEHNMSSDDDAPLSTRRSFYGKNRYKWACQPLSRAVRVPQHNIIQRTNVSNLTEDDPKDPFSIWNKLMDDEILQETLKWTNEKIIQYRSKFSDKDRPELRNLDMVELHAFIGLLLFTAVFKSNHENVNYLFATDGTGREIFRCVMSKNRFLVILHCLRFDNPDDREERRESDKIAAISYIFTKFVGNCQKIYNVCEYATVDEMLVPFRGRTHLMIYMPMKPAKYGLKLMCLCDANNGYFYNCYIYTGRGSDGAGLTEEEKKFMVPTQSVIHLAKPLFGSNRNITCDNWFTSIELIEYLKKKGLTCVGTMKKNKREIPKEFLPSKQRDVGSSLYGYAGQNTILSHVPKKNKAVILLSSMHHAEAVDETTGKPEIIGFYNKTKGGVDEIDKKCAIYTSSRRTRRWPMVVFYRMLDISTVNSHLIYDIHHDKTTERGMFLKQLARTLVLPQMKRRALNERLPRELRLSLARVLGPDMPVPDPQEVDETFKTRRRCHTCPLKLQRKSTHTCYTCKKHVCLQCAKQVCADCV</sequence>
<name>A0A2A4K028_HELVI</name>
<evidence type="ECO:0000313" key="3">
    <source>
        <dbReference type="EMBL" id="PCG77621.1"/>
    </source>
</evidence>
<dbReference type="STRING" id="7102.A0A2A4K028"/>
<feature type="domain" description="PiggyBac transposable element-derived protein" evidence="2">
    <location>
        <begin position="145"/>
        <end position="506"/>
    </location>
</feature>
<organism evidence="3">
    <name type="scientific">Heliothis virescens</name>
    <name type="common">Tobacco budworm moth</name>
    <dbReference type="NCBI Taxonomy" id="7102"/>
    <lineage>
        <taxon>Eukaryota</taxon>
        <taxon>Metazoa</taxon>
        <taxon>Ecdysozoa</taxon>
        <taxon>Arthropoda</taxon>
        <taxon>Hexapoda</taxon>
        <taxon>Insecta</taxon>
        <taxon>Pterygota</taxon>
        <taxon>Neoptera</taxon>
        <taxon>Endopterygota</taxon>
        <taxon>Lepidoptera</taxon>
        <taxon>Glossata</taxon>
        <taxon>Ditrysia</taxon>
        <taxon>Noctuoidea</taxon>
        <taxon>Noctuidae</taxon>
        <taxon>Heliothinae</taxon>
        <taxon>Heliothis</taxon>
    </lineage>
</organism>
<feature type="compositionally biased region" description="Basic and acidic residues" evidence="1">
    <location>
        <begin position="81"/>
        <end position="92"/>
    </location>
</feature>
<dbReference type="EMBL" id="NWSH01000300">
    <property type="protein sequence ID" value="PCG77621.1"/>
    <property type="molecule type" value="Genomic_DNA"/>
</dbReference>
<accession>A0A2A4K028</accession>
<evidence type="ECO:0000256" key="1">
    <source>
        <dbReference type="SAM" id="MobiDB-lite"/>
    </source>
</evidence>
<dbReference type="PANTHER" id="PTHR46599">
    <property type="entry name" value="PIGGYBAC TRANSPOSABLE ELEMENT-DERIVED PROTEIN 4"/>
    <property type="match status" value="1"/>
</dbReference>
<gene>
    <name evidence="3" type="ORF">B5V51_6758</name>
</gene>
<dbReference type="PANTHER" id="PTHR46599:SF6">
    <property type="entry name" value="DUAL SPECIFICITY PHOSPHATASE 26"/>
    <property type="match status" value="1"/>
</dbReference>